<accession>A0A6G1ZX89</accession>
<gene>
    <name evidence="2" type="ORF">GKD79_03535</name>
</gene>
<dbReference type="AlphaFoldDB" id="A0A6G1ZX89"/>
<dbReference type="RefSeq" id="WP_154252965.1">
    <property type="nucleotide sequence ID" value="NZ_WKQF01000002.1"/>
</dbReference>
<proteinExistence type="predicted"/>
<keyword evidence="1" id="KW-0175">Coiled coil</keyword>
<reference evidence="2" key="1">
    <citation type="journal article" date="2019" name="Nat. Med.">
        <title>A library of human gut bacterial isolates paired with longitudinal multiomics data enables mechanistic microbiome research.</title>
        <authorList>
            <person name="Poyet M."/>
            <person name="Groussin M."/>
            <person name="Gibbons S.M."/>
            <person name="Avila-Pacheco J."/>
            <person name="Jiang X."/>
            <person name="Kearney S.M."/>
            <person name="Perrotta A.R."/>
            <person name="Berdy B."/>
            <person name="Zhao S."/>
            <person name="Lieberman T.D."/>
            <person name="Swanson P.K."/>
            <person name="Smith M."/>
            <person name="Roesemann S."/>
            <person name="Alexander J.E."/>
            <person name="Rich S.A."/>
            <person name="Livny J."/>
            <person name="Vlamakis H."/>
            <person name="Clish C."/>
            <person name="Bullock K."/>
            <person name="Deik A."/>
            <person name="Scott J."/>
            <person name="Pierce K.A."/>
            <person name="Xavier R.J."/>
            <person name="Alm E.J."/>
        </authorList>
    </citation>
    <scope>NUCLEOTIDE SEQUENCE</scope>
    <source>
        <strain evidence="2">BIOML-B7</strain>
    </source>
</reference>
<evidence type="ECO:0000256" key="1">
    <source>
        <dbReference type="SAM" id="Coils"/>
    </source>
</evidence>
<organism evidence="2">
    <name type="scientific">Faecalibacterium prausnitzii</name>
    <dbReference type="NCBI Taxonomy" id="853"/>
    <lineage>
        <taxon>Bacteria</taxon>
        <taxon>Bacillati</taxon>
        <taxon>Bacillota</taxon>
        <taxon>Clostridia</taxon>
        <taxon>Eubacteriales</taxon>
        <taxon>Oscillospiraceae</taxon>
        <taxon>Faecalibacterium</taxon>
    </lineage>
</organism>
<comment type="caution">
    <text evidence="2">The sequence shown here is derived from an EMBL/GenBank/DDBJ whole genome shotgun (WGS) entry which is preliminary data.</text>
</comment>
<feature type="coiled-coil region" evidence="1">
    <location>
        <begin position="54"/>
        <end position="81"/>
    </location>
</feature>
<name>A0A6G1ZX89_9FIRM</name>
<dbReference type="EMBL" id="WKQG01000002">
    <property type="protein sequence ID" value="MSC67979.1"/>
    <property type="molecule type" value="Genomic_DNA"/>
</dbReference>
<evidence type="ECO:0000313" key="2">
    <source>
        <dbReference type="EMBL" id="MSC67979.1"/>
    </source>
</evidence>
<sequence>MSNKEQQLRNNLYKALTEYLIPDSKNASDLLKYGRETFLDQLATFRMETALPIAIKYDTKYQKAQKKCNKANEKIRDLNLTPLQWDTVDAAITAENISSIEYIRIAYKQGIIDAFSILRETI</sequence>
<protein>
    <submittedName>
        <fullName evidence="2">Uncharacterized protein</fullName>
    </submittedName>
</protein>